<dbReference type="InterPro" id="IPR003313">
    <property type="entry name" value="AraC-bd"/>
</dbReference>
<dbReference type="SUPFAM" id="SSF51011">
    <property type="entry name" value="Glycosyl hydrolase domain"/>
    <property type="match status" value="1"/>
</dbReference>
<gene>
    <name evidence="8" type="ORF">A8806_104106</name>
</gene>
<dbReference type="InterPro" id="IPR009057">
    <property type="entry name" value="Homeodomain-like_sf"/>
</dbReference>
<evidence type="ECO:0000313" key="8">
    <source>
        <dbReference type="EMBL" id="PWJ30239.1"/>
    </source>
</evidence>
<dbReference type="SUPFAM" id="SSF51445">
    <property type="entry name" value="(Trans)glycosidases"/>
    <property type="match status" value="1"/>
</dbReference>
<dbReference type="PROSITE" id="PS00041">
    <property type="entry name" value="HTH_ARAC_FAMILY_1"/>
    <property type="match status" value="1"/>
</dbReference>
<proteinExistence type="inferred from homology"/>
<dbReference type="GO" id="GO:0003700">
    <property type="term" value="F:DNA-binding transcription factor activity"/>
    <property type="evidence" value="ECO:0007669"/>
    <property type="project" value="InterPro"/>
</dbReference>
<dbReference type="InterPro" id="IPR049166">
    <property type="entry name" value="GH39_cat"/>
</dbReference>
<protein>
    <submittedName>
        <fullName evidence="8">AraC-like DNA-binding protein</fullName>
    </submittedName>
</protein>
<dbReference type="PRINTS" id="PR00032">
    <property type="entry name" value="HTHARAC"/>
</dbReference>
<dbReference type="Pfam" id="PF02311">
    <property type="entry name" value="AraC_binding"/>
    <property type="match status" value="1"/>
</dbReference>
<evidence type="ECO:0000256" key="4">
    <source>
        <dbReference type="ARBA" id="ARBA00023125"/>
    </source>
</evidence>
<evidence type="ECO:0000256" key="1">
    <source>
        <dbReference type="ARBA" id="ARBA00008875"/>
    </source>
</evidence>
<sequence>MIKKWKFDGIEVELIQNRRGKKASVPELIILYVLEGEARVSVADKAYTFGKDGIVLVNAGTVHQFDCGDNTIAFTIKISYLVLADVMQNECFTFICNTAADTARPYTKLREILNKIVYHALENQHRTDCMIYSLKYELLDCLIEKFLVQYQVGRQESIKDPSERLQIVINYINMNYQHQLSLNTLAEKLYLSPSSLSRFFKKETGVYFAEYVSSVRLHYALNDLLYSDEPLTKIAVDNGFSNPSVFSKVFQENFGMPPSQYRKKNKPHVTTEAKESVLLEEKIKRKLEKLVNTDQSNQGISGITIENDIQNAKASRPFWNTVINIGSAYNLTLANLQYHTLYLVENLHFKYVRIWNLFSTRLKIRQDSRRGNYNFDSIDTILEFLVSHGMKPYLDFGSRPECAVKNGKEMLFYEEEAMEYQTKAEWENIVRSFMWHIAKRFGLDEISSWLYEYTFDVEHQKSGYDAAEFFEYYKSWYFQVKEAAPGARIGGPSIIIDKKEEIFRTYLNQCRQENCVPDFVTMILFPYQSLSDEQDVNYAQRITDFDFLSEQIDIVKNIMQECKVADRKLCITEWSNALSNRNYLNDSCFRAAFIMKMTAAMWGRVDTACFWMGSDWISTYYDSVNIIQGGVGLLTKDGVRKPAYYAIDFLNQLGPLFVSSGPNYIVTANEHGDYYIVCFNFKWYSANYYMKDEDDLDIRNLDAIFEDNKILEVSFRLKNVVSDQKYIVKKHLLNNQYGCILTEWLRFNCEAELSGSDLKYLRNICTPHLSMERVYSGQGELEFVSELQPHEIALFHIYKDY</sequence>
<dbReference type="Proteomes" id="UP000245845">
    <property type="component" value="Unassembled WGS sequence"/>
</dbReference>
<dbReference type="InterPro" id="IPR014710">
    <property type="entry name" value="RmlC-like_jellyroll"/>
</dbReference>
<dbReference type="SMART" id="SM00342">
    <property type="entry name" value="HTH_ARAC"/>
    <property type="match status" value="1"/>
</dbReference>
<dbReference type="SUPFAM" id="SSF46689">
    <property type="entry name" value="Homeodomain-like"/>
    <property type="match status" value="2"/>
</dbReference>
<dbReference type="GO" id="GO:0043565">
    <property type="term" value="F:sequence-specific DNA binding"/>
    <property type="evidence" value="ECO:0007669"/>
    <property type="project" value="InterPro"/>
</dbReference>
<keyword evidence="5" id="KW-0804">Transcription</keyword>
<dbReference type="Gene3D" id="2.60.120.10">
    <property type="entry name" value="Jelly Rolls"/>
    <property type="match status" value="1"/>
</dbReference>
<reference evidence="8 9" key="1">
    <citation type="submission" date="2018-05" db="EMBL/GenBank/DDBJ databases">
        <title>The Hungate 1000. A catalogue of reference genomes from the rumen microbiome.</title>
        <authorList>
            <person name="Kelly W."/>
        </authorList>
    </citation>
    <scope>NUCLEOTIDE SEQUENCE [LARGE SCALE GENOMIC DNA]</scope>
    <source>
        <strain evidence="8 9">NLAE-zl-C242</strain>
    </source>
</reference>
<dbReference type="GO" id="GO:0016798">
    <property type="term" value="F:hydrolase activity, acting on glycosyl bonds"/>
    <property type="evidence" value="ECO:0007669"/>
    <property type="project" value="UniProtKB-KW"/>
</dbReference>
<keyword evidence="4 8" id="KW-0238">DNA-binding</keyword>
<dbReference type="InterPro" id="IPR018062">
    <property type="entry name" value="HTH_AraC-typ_CS"/>
</dbReference>
<accession>A0A2Y9BG16</accession>
<dbReference type="Pfam" id="PF01229">
    <property type="entry name" value="Glyco_hydro_39"/>
    <property type="match status" value="1"/>
</dbReference>
<dbReference type="AlphaFoldDB" id="A0A2Y9BG16"/>
<evidence type="ECO:0000259" key="7">
    <source>
        <dbReference type="PROSITE" id="PS01124"/>
    </source>
</evidence>
<keyword evidence="2" id="KW-0378">Hydrolase</keyword>
<dbReference type="PANTHER" id="PTHR43280">
    <property type="entry name" value="ARAC-FAMILY TRANSCRIPTIONAL REGULATOR"/>
    <property type="match status" value="1"/>
</dbReference>
<keyword evidence="6" id="KW-0326">Glycosidase</keyword>
<keyword evidence="3" id="KW-0805">Transcription regulation</keyword>
<dbReference type="Gene3D" id="3.20.20.80">
    <property type="entry name" value="Glycosidases"/>
    <property type="match status" value="1"/>
</dbReference>
<dbReference type="InterPro" id="IPR020449">
    <property type="entry name" value="Tscrpt_reg_AraC-type_HTH"/>
</dbReference>
<feature type="domain" description="HTH araC/xylS-type" evidence="7">
    <location>
        <begin position="166"/>
        <end position="264"/>
    </location>
</feature>
<dbReference type="Gene3D" id="1.10.10.60">
    <property type="entry name" value="Homeodomain-like"/>
    <property type="match status" value="2"/>
</dbReference>
<comment type="similarity">
    <text evidence="1">Belongs to the glycosyl hydrolase 39 family.</text>
</comment>
<dbReference type="PANTHER" id="PTHR43280:SF2">
    <property type="entry name" value="HTH-TYPE TRANSCRIPTIONAL REGULATOR EXSA"/>
    <property type="match status" value="1"/>
</dbReference>
<dbReference type="InterPro" id="IPR018060">
    <property type="entry name" value="HTH_AraC"/>
</dbReference>
<name>A0A2Y9BG16_9FIRM</name>
<dbReference type="InterPro" id="IPR011051">
    <property type="entry name" value="RmlC_Cupin_sf"/>
</dbReference>
<evidence type="ECO:0000256" key="3">
    <source>
        <dbReference type="ARBA" id="ARBA00023015"/>
    </source>
</evidence>
<evidence type="ECO:0000256" key="5">
    <source>
        <dbReference type="ARBA" id="ARBA00023163"/>
    </source>
</evidence>
<keyword evidence="9" id="KW-1185">Reference proteome</keyword>
<evidence type="ECO:0000256" key="6">
    <source>
        <dbReference type="ARBA" id="ARBA00023295"/>
    </source>
</evidence>
<dbReference type="InterPro" id="IPR017853">
    <property type="entry name" value="GH"/>
</dbReference>
<dbReference type="Pfam" id="PF12833">
    <property type="entry name" value="HTH_18"/>
    <property type="match status" value="1"/>
</dbReference>
<dbReference type="PROSITE" id="PS01124">
    <property type="entry name" value="HTH_ARAC_FAMILY_2"/>
    <property type="match status" value="1"/>
</dbReference>
<dbReference type="SUPFAM" id="SSF51182">
    <property type="entry name" value="RmlC-like cupins"/>
    <property type="match status" value="1"/>
</dbReference>
<comment type="caution">
    <text evidence="8">The sequence shown here is derived from an EMBL/GenBank/DDBJ whole genome shotgun (WGS) entry which is preliminary data.</text>
</comment>
<organism evidence="8 9">
    <name type="scientific">Faecalicatena orotica</name>
    <dbReference type="NCBI Taxonomy" id="1544"/>
    <lineage>
        <taxon>Bacteria</taxon>
        <taxon>Bacillati</taxon>
        <taxon>Bacillota</taxon>
        <taxon>Clostridia</taxon>
        <taxon>Lachnospirales</taxon>
        <taxon>Lachnospiraceae</taxon>
        <taxon>Faecalicatena</taxon>
    </lineage>
</organism>
<evidence type="ECO:0000256" key="2">
    <source>
        <dbReference type="ARBA" id="ARBA00022801"/>
    </source>
</evidence>
<dbReference type="RefSeq" id="WP_181368629.1">
    <property type="nucleotide sequence ID" value="NZ_BAAACK010000019.1"/>
</dbReference>
<dbReference type="EMBL" id="QGDL01000004">
    <property type="protein sequence ID" value="PWJ30239.1"/>
    <property type="molecule type" value="Genomic_DNA"/>
</dbReference>
<evidence type="ECO:0000313" key="9">
    <source>
        <dbReference type="Proteomes" id="UP000245845"/>
    </source>
</evidence>
<dbReference type="Gene3D" id="2.60.40.1500">
    <property type="entry name" value="Glycosyl hydrolase domain, family 39"/>
    <property type="match status" value="1"/>
</dbReference>